<accession>A0A443K3C4</accession>
<dbReference type="GO" id="GO:0043139">
    <property type="term" value="F:5'-3' DNA helicase activity"/>
    <property type="evidence" value="ECO:0007669"/>
    <property type="project" value="TreeGrafter"/>
</dbReference>
<dbReference type="InterPro" id="IPR041677">
    <property type="entry name" value="DNA2/NAM7_AAA_11"/>
</dbReference>
<dbReference type="OrthoDB" id="9757917at2"/>
<reference evidence="2 3" key="2">
    <citation type="submission" date="2019-01" db="EMBL/GenBank/DDBJ databases">
        <authorList>
            <person name="Li Y."/>
        </authorList>
    </citation>
    <scope>NUCLEOTIDE SEQUENCE [LARGE SCALE GENOMIC DNA]</scope>
    <source>
        <strain evidence="2 3">D19-10-3-21</strain>
    </source>
</reference>
<dbReference type="PANTHER" id="PTHR43788">
    <property type="entry name" value="DNA2/NAM7 HELICASE FAMILY MEMBER"/>
    <property type="match status" value="1"/>
</dbReference>
<evidence type="ECO:0000313" key="3">
    <source>
        <dbReference type="Proteomes" id="UP000285295"/>
    </source>
</evidence>
<reference evidence="2 3" key="1">
    <citation type="submission" date="2019-01" db="EMBL/GenBank/DDBJ databases">
        <title>Sinorhodobacter populi sp. nov. isolated from the symptomatic bark tissue of Populus euramericana canker.</title>
        <authorList>
            <person name="Xu G."/>
        </authorList>
    </citation>
    <scope>NUCLEOTIDE SEQUENCE [LARGE SCALE GENOMIC DNA]</scope>
    <source>
        <strain evidence="2 3">D19-10-3-21</strain>
    </source>
</reference>
<dbReference type="Gene3D" id="3.40.50.300">
    <property type="entry name" value="P-loop containing nucleotide triphosphate hydrolases"/>
    <property type="match status" value="1"/>
</dbReference>
<protein>
    <recommendedName>
        <fullName evidence="1">DNA2/NAM7 helicase helicase domain-containing protein</fullName>
    </recommendedName>
</protein>
<name>A0A443K3C4_9RHOB</name>
<comment type="caution">
    <text evidence="2">The sequence shown here is derived from an EMBL/GenBank/DDBJ whole genome shotgun (WGS) entry which is preliminary data.</text>
</comment>
<evidence type="ECO:0000259" key="1">
    <source>
        <dbReference type="Pfam" id="PF13086"/>
    </source>
</evidence>
<organism evidence="2 3">
    <name type="scientific">Paenirhodobacter populi</name>
    <dbReference type="NCBI Taxonomy" id="2306993"/>
    <lineage>
        <taxon>Bacteria</taxon>
        <taxon>Pseudomonadati</taxon>
        <taxon>Pseudomonadota</taxon>
        <taxon>Alphaproteobacteria</taxon>
        <taxon>Rhodobacterales</taxon>
        <taxon>Rhodobacter group</taxon>
        <taxon>Paenirhodobacter</taxon>
    </lineage>
</organism>
<proteinExistence type="predicted"/>
<dbReference type="AlphaFoldDB" id="A0A443K3C4"/>
<dbReference type="EMBL" id="SAUX01000023">
    <property type="protein sequence ID" value="RWR27270.1"/>
    <property type="molecule type" value="Genomic_DNA"/>
</dbReference>
<dbReference type="Pfam" id="PF13086">
    <property type="entry name" value="AAA_11"/>
    <property type="match status" value="1"/>
</dbReference>
<dbReference type="PANTHER" id="PTHR43788:SF8">
    <property type="entry name" value="DNA-BINDING PROTEIN SMUBP-2"/>
    <property type="match status" value="1"/>
</dbReference>
<dbReference type="SUPFAM" id="SSF52540">
    <property type="entry name" value="P-loop containing nucleoside triphosphate hydrolases"/>
    <property type="match status" value="1"/>
</dbReference>
<feature type="domain" description="DNA2/NAM7 helicase helicase" evidence="1">
    <location>
        <begin position="160"/>
        <end position="247"/>
    </location>
</feature>
<gene>
    <name evidence="2" type="ORF">D2T31_17560</name>
</gene>
<dbReference type="InterPro" id="IPR027417">
    <property type="entry name" value="P-loop_NTPase"/>
</dbReference>
<dbReference type="InterPro" id="IPR050534">
    <property type="entry name" value="Coronavir_polyprotein_1ab"/>
</dbReference>
<sequence length="257" mass="28497">MLADPWRVRRSSREVLDEVAQADEHFQDLDLPKRSALNALWSTLPSYYVVGPPGVGKTRLATEIVRRRFAQDRPTWILLTAQGHDALDHLQAEVQATLHANSMDDVILVRSTASERRPRSDQDLHATGVDYLRRLSESPIARDAPGPLRDRVVQLLNAGQRLSKSKDAVERDDRVALNAVSSLILDAANIVISTDNFSNVERLVETREQFDWVIVEEAAKATGPELAGPMMLSGRRLLIGDHLQTPSFDGAAARTAP</sequence>
<evidence type="ECO:0000313" key="2">
    <source>
        <dbReference type="EMBL" id="RWR27270.1"/>
    </source>
</evidence>
<dbReference type="Proteomes" id="UP000285295">
    <property type="component" value="Unassembled WGS sequence"/>
</dbReference>